<dbReference type="CDD" id="cd10456">
    <property type="entry name" value="GIY-YIG_UPF0213"/>
    <property type="match status" value="1"/>
</dbReference>
<dbReference type="Gene3D" id="3.40.1440.10">
    <property type="entry name" value="GIY-YIG endonuclease"/>
    <property type="match status" value="1"/>
</dbReference>
<dbReference type="RefSeq" id="WP_129475514.1">
    <property type="nucleotide sequence ID" value="NZ_SDWS01000004.1"/>
</dbReference>
<keyword evidence="4" id="KW-1185">Reference proteome</keyword>
<feature type="domain" description="GIY-YIG" evidence="2">
    <location>
        <begin position="1"/>
        <end position="76"/>
    </location>
</feature>
<dbReference type="PROSITE" id="PS50164">
    <property type="entry name" value="GIY_YIG"/>
    <property type="match status" value="1"/>
</dbReference>
<dbReference type="OrthoDB" id="9797095at2"/>
<evidence type="ECO:0000313" key="4">
    <source>
        <dbReference type="Proteomes" id="UP000291838"/>
    </source>
</evidence>
<dbReference type="AlphaFoldDB" id="A0A4Q2RSB9"/>
<dbReference type="InterPro" id="IPR035901">
    <property type="entry name" value="GIY-YIG_endonuc_sf"/>
</dbReference>
<comment type="similarity">
    <text evidence="1">Belongs to the UPF0213 family.</text>
</comment>
<dbReference type="Pfam" id="PF01541">
    <property type="entry name" value="GIY-YIG"/>
    <property type="match status" value="1"/>
</dbReference>
<protein>
    <submittedName>
        <fullName evidence="3">GIY-YIG nuclease family protein</fullName>
    </submittedName>
</protein>
<proteinExistence type="inferred from homology"/>
<gene>
    <name evidence="3" type="ORF">EUA06_11080</name>
</gene>
<dbReference type="PANTHER" id="PTHR34477:SF1">
    <property type="entry name" value="UPF0213 PROTEIN YHBQ"/>
    <property type="match status" value="1"/>
</dbReference>
<reference evidence="3 4" key="1">
    <citation type="submission" date="2019-01" db="EMBL/GenBank/DDBJ databases">
        <title>Novel species of Nocardioides.</title>
        <authorList>
            <person name="Liu Q."/>
            <person name="Xin Y.-H."/>
        </authorList>
    </citation>
    <scope>NUCLEOTIDE SEQUENCE [LARGE SCALE GENOMIC DNA]</scope>
    <source>
        <strain evidence="3 4">HLT3-15</strain>
    </source>
</reference>
<sequence>MVAYVYMLRCSDGSFYVGSTRLLHAREFQHQLGMGAAYTRKRLPVELVWHEEYERVSEAFAREKQVQNWSRAKRLALIAGDYEGLPALARKDFSRRRIEPPG</sequence>
<dbReference type="SUPFAM" id="SSF82771">
    <property type="entry name" value="GIY-YIG endonuclease"/>
    <property type="match status" value="1"/>
</dbReference>
<organism evidence="3 4">
    <name type="scientific">Nocardioides glacieisoli</name>
    <dbReference type="NCBI Taxonomy" id="1168730"/>
    <lineage>
        <taxon>Bacteria</taxon>
        <taxon>Bacillati</taxon>
        <taxon>Actinomycetota</taxon>
        <taxon>Actinomycetes</taxon>
        <taxon>Propionibacteriales</taxon>
        <taxon>Nocardioidaceae</taxon>
        <taxon>Nocardioides</taxon>
    </lineage>
</organism>
<dbReference type="EMBL" id="SDWS01000004">
    <property type="protein sequence ID" value="RYB90814.1"/>
    <property type="molecule type" value="Genomic_DNA"/>
</dbReference>
<evidence type="ECO:0000259" key="2">
    <source>
        <dbReference type="PROSITE" id="PS50164"/>
    </source>
</evidence>
<name>A0A4Q2RSB9_9ACTN</name>
<evidence type="ECO:0000256" key="1">
    <source>
        <dbReference type="ARBA" id="ARBA00007435"/>
    </source>
</evidence>
<dbReference type="Proteomes" id="UP000291838">
    <property type="component" value="Unassembled WGS sequence"/>
</dbReference>
<evidence type="ECO:0000313" key="3">
    <source>
        <dbReference type="EMBL" id="RYB90814.1"/>
    </source>
</evidence>
<dbReference type="InterPro" id="IPR000305">
    <property type="entry name" value="GIY-YIG_endonuc"/>
</dbReference>
<comment type="caution">
    <text evidence="3">The sequence shown here is derived from an EMBL/GenBank/DDBJ whole genome shotgun (WGS) entry which is preliminary data.</text>
</comment>
<dbReference type="PANTHER" id="PTHR34477">
    <property type="entry name" value="UPF0213 PROTEIN YHBQ"/>
    <property type="match status" value="1"/>
</dbReference>
<accession>A0A4Q2RSB9</accession>
<dbReference type="InterPro" id="IPR050190">
    <property type="entry name" value="UPF0213_domain"/>
</dbReference>